<dbReference type="Gene3D" id="3.40.50.1010">
    <property type="entry name" value="5'-nuclease"/>
    <property type="match status" value="1"/>
</dbReference>
<sequence>MGNIPLPKGSTILIDTNFFLDLFSHKENYKGFFDTALENEVVFVSCDFVRCEFVRTKEKSKLIDKNNLFIEIVGTPLPMDKQISELIIPTLEQYAQEIEGVELTDIILGCFLKRYQRLYLLTRNHKDFPTRIFERSHIFSIEHGRDVKTYALYQYRTKEKEVEAEVMPF</sequence>
<dbReference type="Proteomes" id="UP000034264">
    <property type="component" value="Unassembled WGS sequence"/>
</dbReference>
<dbReference type="SUPFAM" id="SSF88723">
    <property type="entry name" value="PIN domain-like"/>
    <property type="match status" value="1"/>
</dbReference>
<gene>
    <name evidence="1" type="ORF">UX05_C0011G0007</name>
</gene>
<comment type="caution">
    <text evidence="1">The sequence shown here is derived from an EMBL/GenBank/DDBJ whole genome shotgun (WGS) entry which is preliminary data.</text>
</comment>
<accession>A0A0G1M2U9</accession>
<evidence type="ECO:0000313" key="2">
    <source>
        <dbReference type="Proteomes" id="UP000034264"/>
    </source>
</evidence>
<dbReference type="InterPro" id="IPR029060">
    <property type="entry name" value="PIN-like_dom_sf"/>
</dbReference>
<proteinExistence type="predicted"/>
<organism evidence="1 2">
    <name type="scientific">Candidatus Amesbacteria bacterium GW2011_GWC2_45_19</name>
    <dbReference type="NCBI Taxonomy" id="1618366"/>
    <lineage>
        <taxon>Bacteria</taxon>
        <taxon>Candidatus Amesiibacteriota</taxon>
    </lineage>
</organism>
<dbReference type="EMBL" id="LCKS01000011">
    <property type="protein sequence ID" value="KKU02541.1"/>
    <property type="molecule type" value="Genomic_DNA"/>
</dbReference>
<reference evidence="1 2" key="1">
    <citation type="journal article" date="2015" name="Nature">
        <title>rRNA introns, odd ribosomes, and small enigmatic genomes across a large radiation of phyla.</title>
        <authorList>
            <person name="Brown C.T."/>
            <person name="Hug L.A."/>
            <person name="Thomas B.C."/>
            <person name="Sharon I."/>
            <person name="Castelle C.J."/>
            <person name="Singh A."/>
            <person name="Wilkins M.J."/>
            <person name="Williams K.H."/>
            <person name="Banfield J.F."/>
        </authorList>
    </citation>
    <scope>NUCLEOTIDE SEQUENCE [LARGE SCALE GENOMIC DNA]</scope>
</reference>
<protein>
    <recommendedName>
        <fullName evidence="3">PIN domain-containing protein</fullName>
    </recommendedName>
</protein>
<evidence type="ECO:0008006" key="3">
    <source>
        <dbReference type="Google" id="ProtNLM"/>
    </source>
</evidence>
<dbReference type="AlphaFoldDB" id="A0A0G1M2U9"/>
<evidence type="ECO:0000313" key="1">
    <source>
        <dbReference type="EMBL" id="KKU02541.1"/>
    </source>
</evidence>
<name>A0A0G1M2U9_9BACT</name>